<organism evidence="2 3">
    <name type="scientific">Candidatus Megaera venefica</name>
    <dbReference type="NCBI Taxonomy" id="2055910"/>
    <lineage>
        <taxon>Bacteria</taxon>
        <taxon>Pseudomonadati</taxon>
        <taxon>Pseudomonadota</taxon>
        <taxon>Alphaproteobacteria</taxon>
        <taxon>Rickettsiales</taxon>
        <taxon>Rickettsiaceae</taxon>
        <taxon>Candidatus Megaera</taxon>
    </lineage>
</organism>
<evidence type="ECO:0000313" key="3">
    <source>
        <dbReference type="Proteomes" id="UP001291687"/>
    </source>
</evidence>
<evidence type="ECO:0008006" key="4">
    <source>
        <dbReference type="Google" id="ProtNLM"/>
    </source>
</evidence>
<feature type="transmembrane region" description="Helical" evidence="1">
    <location>
        <begin position="70"/>
        <end position="89"/>
    </location>
</feature>
<keyword evidence="1" id="KW-1133">Transmembrane helix</keyword>
<feature type="transmembrane region" description="Helical" evidence="1">
    <location>
        <begin position="101"/>
        <end position="124"/>
    </location>
</feature>
<protein>
    <recommendedName>
        <fullName evidence="4">Rod shape-determining protein MreD</fullName>
    </recommendedName>
</protein>
<feature type="transmembrane region" description="Helical" evidence="1">
    <location>
        <begin position="136"/>
        <end position="154"/>
    </location>
</feature>
<evidence type="ECO:0000313" key="2">
    <source>
        <dbReference type="EMBL" id="MEA0971268.1"/>
    </source>
</evidence>
<comment type="caution">
    <text evidence="2">The sequence shown here is derived from an EMBL/GenBank/DDBJ whole genome shotgun (WGS) entry which is preliminary data.</text>
</comment>
<feature type="transmembrane region" description="Helical" evidence="1">
    <location>
        <begin position="6"/>
        <end position="24"/>
    </location>
</feature>
<proteinExistence type="predicted"/>
<reference evidence="2 3" key="1">
    <citation type="submission" date="2023-03" db="EMBL/GenBank/DDBJ databases">
        <title>Host association and intracellularity evolved multiple times independently in the Rickettsiales.</title>
        <authorList>
            <person name="Castelli M."/>
            <person name="Nardi T."/>
            <person name="Gammuto L."/>
            <person name="Bellinzona G."/>
            <person name="Sabaneyeva E."/>
            <person name="Potekhin A."/>
            <person name="Serra V."/>
            <person name="Petroni G."/>
            <person name="Sassera D."/>
        </authorList>
    </citation>
    <scope>NUCLEOTIDE SEQUENCE [LARGE SCALE GENOMIC DNA]</scope>
    <source>
        <strain evidence="2 3">Sr 2-6</strain>
    </source>
</reference>
<accession>A0ABU5NDM0</accession>
<keyword evidence="3" id="KW-1185">Reference proteome</keyword>
<gene>
    <name evidence="2" type="ORF">Megvenef_01243</name>
</gene>
<dbReference type="EMBL" id="JARJFB010000104">
    <property type="protein sequence ID" value="MEA0971268.1"/>
    <property type="molecule type" value="Genomic_DNA"/>
</dbReference>
<sequence>MYKFTSKLIINLLALSYLWIILILPSQWYKIGPFGEILPAFDIIIIYYVSTYHSLNYWQLFVIGLLTDQLNALPPGTSSLALIFGNICLNYFSRWFLLRKYFINLTVFCGYSAFIILIRYLVVLIKSDYPIEGYEIVFYFLTTIFFYPILSTLIERSINILGQNAR</sequence>
<keyword evidence="1" id="KW-0812">Transmembrane</keyword>
<evidence type="ECO:0000256" key="1">
    <source>
        <dbReference type="SAM" id="Phobius"/>
    </source>
</evidence>
<dbReference type="Proteomes" id="UP001291687">
    <property type="component" value="Unassembled WGS sequence"/>
</dbReference>
<keyword evidence="1" id="KW-0472">Membrane</keyword>
<name>A0ABU5NDM0_9RICK</name>